<dbReference type="CDD" id="cd10451">
    <property type="entry name" value="GIY-YIG_LuxR_like"/>
    <property type="match status" value="1"/>
</dbReference>
<dbReference type="InterPro" id="IPR035901">
    <property type="entry name" value="GIY-YIG_endonuc_sf"/>
</dbReference>
<dbReference type="RefSeq" id="WP_025410902.1">
    <property type="nucleotide sequence ID" value="NZ_CP007128.1"/>
</dbReference>
<proteinExistence type="predicted"/>
<dbReference type="STRING" id="861299.J421_1865"/>
<dbReference type="eggNOG" id="COG3860">
    <property type="taxonomic scope" value="Bacteria"/>
</dbReference>
<protein>
    <submittedName>
        <fullName evidence="1">LuxR family transcriptional regulator</fullName>
    </submittedName>
</protein>
<evidence type="ECO:0000313" key="1">
    <source>
        <dbReference type="EMBL" id="AHG89402.1"/>
    </source>
</evidence>
<reference evidence="1 2" key="1">
    <citation type="journal article" date="2014" name="Genome Announc.">
        <title>Genome Sequence and Methylome of Soil Bacterium Gemmatirosa kalamazoonensis KBS708T, a Member of the Rarely Cultivated Gemmatimonadetes Phylum.</title>
        <authorList>
            <person name="Debruyn J.M."/>
            <person name="Radosevich M."/>
            <person name="Wommack K.E."/>
            <person name="Polson S.W."/>
            <person name="Hauser L.J."/>
            <person name="Fawaz M.N."/>
            <person name="Korlach J."/>
            <person name="Tsai Y.C."/>
        </authorList>
    </citation>
    <scope>NUCLEOTIDE SEQUENCE [LARGE SCALE GENOMIC DNA]</scope>
    <source>
        <strain evidence="1 2">KBS708</strain>
    </source>
</reference>
<evidence type="ECO:0000313" key="2">
    <source>
        <dbReference type="Proteomes" id="UP000019151"/>
    </source>
</evidence>
<organism evidence="1 2">
    <name type="scientific">Gemmatirosa kalamazoonensis</name>
    <dbReference type="NCBI Taxonomy" id="861299"/>
    <lineage>
        <taxon>Bacteria</taxon>
        <taxon>Pseudomonadati</taxon>
        <taxon>Gemmatimonadota</taxon>
        <taxon>Gemmatimonadia</taxon>
        <taxon>Gemmatimonadales</taxon>
        <taxon>Gemmatimonadaceae</taxon>
        <taxon>Gemmatirosa</taxon>
    </lineage>
</organism>
<dbReference type="HOGENOM" id="CLU_146070_0_0_0"/>
<keyword evidence="2" id="KW-1185">Reference proteome</keyword>
<gene>
    <name evidence="1" type="ORF">J421_1865</name>
</gene>
<dbReference type="AlphaFoldDB" id="W0RG39"/>
<dbReference type="InParanoid" id="W0RG39"/>
<dbReference type="Proteomes" id="UP000019151">
    <property type="component" value="Chromosome"/>
</dbReference>
<accession>W0RG39</accession>
<name>W0RG39_9BACT</name>
<dbReference type="KEGG" id="gba:J421_1865"/>
<dbReference type="OrthoDB" id="9134286at2"/>
<sequence length="124" mass="14652">MTRKDLVRRYKETRRPMGVYRVRNLRDGRSLVGQSVDLPSVLNRERTQLTFGGHRNEALQRDWNALGPDAFAFEILDTLEVPEGKPEYDPADDLRVLLALWLERLEPYDERGYMRRPRVPGERR</sequence>
<dbReference type="EMBL" id="CP007128">
    <property type="protein sequence ID" value="AHG89402.1"/>
    <property type="molecule type" value="Genomic_DNA"/>
</dbReference>
<dbReference type="Gene3D" id="3.40.1440.10">
    <property type="entry name" value="GIY-YIG endonuclease"/>
    <property type="match status" value="1"/>
</dbReference>